<dbReference type="PANTHER" id="PTHR30126:SF39">
    <property type="entry name" value="HTH-TYPE TRANSCRIPTIONAL REGULATOR CYSL"/>
    <property type="match status" value="1"/>
</dbReference>
<reference evidence="6 8" key="1">
    <citation type="submission" date="2019-08" db="EMBL/GenBank/DDBJ databases">
        <title>Comparative genome analysis confer to the adaptation heavy metal polluted environment.</title>
        <authorList>
            <person name="Li Y."/>
        </authorList>
    </citation>
    <scope>NUCLEOTIDE SEQUENCE [LARGE SCALE GENOMIC DNA]</scope>
    <source>
        <strain evidence="6 8">P2</strain>
    </source>
</reference>
<dbReference type="InterPro" id="IPR000847">
    <property type="entry name" value="LysR_HTH_N"/>
</dbReference>
<dbReference type="InterPro" id="IPR036390">
    <property type="entry name" value="WH_DNA-bd_sf"/>
</dbReference>
<evidence type="ECO:0000256" key="3">
    <source>
        <dbReference type="ARBA" id="ARBA00023125"/>
    </source>
</evidence>
<dbReference type="PRINTS" id="PR00039">
    <property type="entry name" value="HTHLYSR"/>
</dbReference>
<dbReference type="Proteomes" id="UP000250557">
    <property type="component" value="Chromosome"/>
</dbReference>
<sequence>MIDFRLQVFYAVARRLNFTRAAEELFITQPAVTKHIRELEGHFRIALIERSGNRRVSLTPAGQTLLKHAEQLNLVYKELEFDMNALLKEHRGELRVGASNTAGQYVLPQLLARFHNRFGDVKVSMVTGNTEQIEEAVIKKEIDLGIIEGINRNPQISYQEFLKDELVLVTASTNSQLKKDTIRPDELTKFPLLLREHGSGSLDVIIHALKPHGIRAGDLSVAMNLGSTESIKSYLSESNCLAFLSVHSILKELKSNELRIIDVRGLSIDRYFYFIRAHGQPTSLAELLMRFAVNKIK</sequence>
<dbReference type="SUPFAM" id="SSF53850">
    <property type="entry name" value="Periplasmic binding protein-like II"/>
    <property type="match status" value="1"/>
</dbReference>
<accession>A0AAE6JPK6</accession>
<dbReference type="PANTHER" id="PTHR30126">
    <property type="entry name" value="HTH-TYPE TRANSCRIPTIONAL REGULATOR"/>
    <property type="match status" value="1"/>
</dbReference>
<protein>
    <submittedName>
        <fullName evidence="6">LysR family transcriptional regulator</fullName>
    </submittedName>
</protein>
<evidence type="ECO:0000313" key="7">
    <source>
        <dbReference type="EMBL" id="QTE53541.1"/>
    </source>
</evidence>
<evidence type="ECO:0000313" key="8">
    <source>
        <dbReference type="Proteomes" id="UP000250557"/>
    </source>
</evidence>
<dbReference type="GO" id="GO:0000976">
    <property type="term" value="F:transcription cis-regulatory region binding"/>
    <property type="evidence" value="ECO:0007669"/>
    <property type="project" value="TreeGrafter"/>
</dbReference>
<dbReference type="Gene3D" id="3.40.190.290">
    <property type="match status" value="1"/>
</dbReference>
<evidence type="ECO:0000256" key="4">
    <source>
        <dbReference type="ARBA" id="ARBA00023163"/>
    </source>
</evidence>
<dbReference type="PROSITE" id="PS50931">
    <property type="entry name" value="HTH_LYSR"/>
    <property type="match status" value="1"/>
</dbReference>
<proteinExistence type="inferred from homology"/>
<gene>
    <name evidence="6" type="ORF">DIU31_024355</name>
    <name evidence="7" type="ORF">J3L21_03080</name>
</gene>
<dbReference type="InterPro" id="IPR005119">
    <property type="entry name" value="LysR_subst-bd"/>
</dbReference>
<dbReference type="AlphaFoldDB" id="A0AAE6JPK6"/>
<keyword evidence="2" id="KW-0805">Transcription regulation</keyword>
<comment type="similarity">
    <text evidence="1">Belongs to the LysR transcriptional regulatory family.</text>
</comment>
<dbReference type="GO" id="GO:0003700">
    <property type="term" value="F:DNA-binding transcription factor activity"/>
    <property type="evidence" value="ECO:0007669"/>
    <property type="project" value="InterPro"/>
</dbReference>
<dbReference type="Gene3D" id="1.10.10.10">
    <property type="entry name" value="Winged helix-like DNA-binding domain superfamily/Winged helix DNA-binding domain"/>
    <property type="match status" value="1"/>
</dbReference>
<keyword evidence="3" id="KW-0238">DNA-binding</keyword>
<evidence type="ECO:0000313" key="9">
    <source>
        <dbReference type="Proteomes" id="UP000663940"/>
    </source>
</evidence>
<keyword evidence="9" id="KW-1185">Reference proteome</keyword>
<dbReference type="Pfam" id="PF00126">
    <property type="entry name" value="HTH_1"/>
    <property type="match status" value="1"/>
</dbReference>
<reference evidence="7 9" key="2">
    <citation type="submission" date="2021-03" db="EMBL/GenBank/DDBJ databases">
        <title>Mucilaginibacter strains isolated from gold and copper mining confer multi heavy-metal resistance.</title>
        <authorList>
            <person name="Li Y."/>
        </authorList>
    </citation>
    <scope>NUCLEOTIDE SEQUENCE [LARGE SCALE GENOMIC DNA]</scope>
    <source>
        <strain evidence="7 9">P2-4</strain>
    </source>
</reference>
<evidence type="ECO:0000259" key="5">
    <source>
        <dbReference type="PROSITE" id="PS50931"/>
    </source>
</evidence>
<dbReference type="Proteomes" id="UP000663940">
    <property type="component" value="Chromosome"/>
</dbReference>
<feature type="domain" description="HTH lysR-type" evidence="5">
    <location>
        <begin position="1"/>
        <end position="59"/>
    </location>
</feature>
<dbReference type="InterPro" id="IPR036388">
    <property type="entry name" value="WH-like_DNA-bd_sf"/>
</dbReference>
<organism evidence="6 8">
    <name type="scientific">Mucilaginibacter rubeus</name>
    <dbReference type="NCBI Taxonomy" id="2027860"/>
    <lineage>
        <taxon>Bacteria</taxon>
        <taxon>Pseudomonadati</taxon>
        <taxon>Bacteroidota</taxon>
        <taxon>Sphingobacteriia</taxon>
        <taxon>Sphingobacteriales</taxon>
        <taxon>Sphingobacteriaceae</taxon>
        <taxon>Mucilaginibacter</taxon>
    </lineage>
</organism>
<keyword evidence="4" id="KW-0804">Transcription</keyword>
<evidence type="ECO:0000313" key="6">
    <source>
        <dbReference type="EMBL" id="QEM08370.1"/>
    </source>
</evidence>
<evidence type="ECO:0000256" key="1">
    <source>
        <dbReference type="ARBA" id="ARBA00009437"/>
    </source>
</evidence>
<dbReference type="EMBL" id="CP043451">
    <property type="protein sequence ID" value="QEM08370.1"/>
    <property type="molecule type" value="Genomic_DNA"/>
</dbReference>
<dbReference type="FunFam" id="1.10.10.10:FF:000001">
    <property type="entry name" value="LysR family transcriptional regulator"/>
    <property type="match status" value="1"/>
</dbReference>
<dbReference type="SUPFAM" id="SSF46785">
    <property type="entry name" value="Winged helix' DNA-binding domain"/>
    <property type="match status" value="1"/>
</dbReference>
<name>A0AAE6JPK6_9SPHI</name>
<evidence type="ECO:0000256" key="2">
    <source>
        <dbReference type="ARBA" id="ARBA00023015"/>
    </source>
</evidence>
<dbReference type="EMBL" id="CP071880">
    <property type="protein sequence ID" value="QTE53541.1"/>
    <property type="molecule type" value="Genomic_DNA"/>
</dbReference>
<dbReference type="Pfam" id="PF03466">
    <property type="entry name" value="LysR_substrate"/>
    <property type="match status" value="1"/>
</dbReference>